<keyword evidence="1" id="KW-0472">Membrane</keyword>
<dbReference type="AlphaFoldDB" id="A0A9N8ZH58"/>
<comment type="caution">
    <text evidence="2">The sequence shown here is derived from an EMBL/GenBank/DDBJ whole genome shotgun (WGS) entry which is preliminary data.</text>
</comment>
<dbReference type="Proteomes" id="UP000789572">
    <property type="component" value="Unassembled WGS sequence"/>
</dbReference>
<sequence>MTAPAIYALVTLNFASFIGATILAIGFSRARNNPTMVIVSVTIMFCSCVDFMGVIYGFDWTKAPEGVCYFQAMARQLAGFSLWTAGFCFTVQTYRLLVLYKRDDRLNRYYYGIILSFCTVGTLLVTIVSIKTKAVKAGNYRCDIVDPSWVRLLGSSGVSILLLPGSTYFSAVATYEIIIQLGRFKVQSNVSKNTAMLALQSTKKSTADIEADHPQTSSDEQSIDYRANVTEPVNDENKPDTIVPVGDVQDNNWMGMGKICNVTQTAAFRMILFSIMYFLLNLVFTIETIVDSFRDVPFDPRPNWTEFASAIIGIIIFLIFGTASDVRHWLGEKLTQSFRRH</sequence>
<evidence type="ECO:0000313" key="2">
    <source>
        <dbReference type="EMBL" id="CAG8495610.1"/>
    </source>
</evidence>
<protein>
    <submittedName>
        <fullName evidence="2">10003_t:CDS:1</fullName>
    </submittedName>
</protein>
<feature type="transmembrane region" description="Helical" evidence="1">
    <location>
        <begin position="109"/>
        <end position="130"/>
    </location>
</feature>
<feature type="transmembrane region" description="Helical" evidence="1">
    <location>
        <begin position="6"/>
        <end position="25"/>
    </location>
</feature>
<keyword evidence="3" id="KW-1185">Reference proteome</keyword>
<gene>
    <name evidence="2" type="ORF">POCULU_LOCUS2304</name>
</gene>
<keyword evidence="1" id="KW-0812">Transmembrane</keyword>
<feature type="transmembrane region" description="Helical" evidence="1">
    <location>
        <begin position="37"/>
        <end position="58"/>
    </location>
</feature>
<keyword evidence="1" id="KW-1133">Transmembrane helix</keyword>
<feature type="transmembrane region" description="Helical" evidence="1">
    <location>
        <begin position="307"/>
        <end position="330"/>
    </location>
</feature>
<feature type="transmembrane region" description="Helical" evidence="1">
    <location>
        <begin position="78"/>
        <end position="97"/>
    </location>
</feature>
<feature type="transmembrane region" description="Helical" evidence="1">
    <location>
        <begin position="266"/>
        <end position="287"/>
    </location>
</feature>
<reference evidence="2" key="1">
    <citation type="submission" date="2021-06" db="EMBL/GenBank/DDBJ databases">
        <authorList>
            <person name="Kallberg Y."/>
            <person name="Tangrot J."/>
            <person name="Rosling A."/>
        </authorList>
    </citation>
    <scope>NUCLEOTIDE SEQUENCE</scope>
    <source>
        <strain evidence="2">IA702</strain>
    </source>
</reference>
<feature type="transmembrane region" description="Helical" evidence="1">
    <location>
        <begin position="150"/>
        <end position="175"/>
    </location>
</feature>
<name>A0A9N8ZH58_9GLOM</name>
<dbReference type="EMBL" id="CAJVPJ010000208">
    <property type="protein sequence ID" value="CAG8495610.1"/>
    <property type="molecule type" value="Genomic_DNA"/>
</dbReference>
<proteinExistence type="predicted"/>
<accession>A0A9N8ZH58</accession>
<evidence type="ECO:0000256" key="1">
    <source>
        <dbReference type="SAM" id="Phobius"/>
    </source>
</evidence>
<evidence type="ECO:0000313" key="3">
    <source>
        <dbReference type="Proteomes" id="UP000789572"/>
    </source>
</evidence>
<dbReference type="OrthoDB" id="3256745at2759"/>
<organism evidence="2 3">
    <name type="scientific">Paraglomus occultum</name>
    <dbReference type="NCBI Taxonomy" id="144539"/>
    <lineage>
        <taxon>Eukaryota</taxon>
        <taxon>Fungi</taxon>
        <taxon>Fungi incertae sedis</taxon>
        <taxon>Mucoromycota</taxon>
        <taxon>Glomeromycotina</taxon>
        <taxon>Glomeromycetes</taxon>
        <taxon>Paraglomerales</taxon>
        <taxon>Paraglomeraceae</taxon>
        <taxon>Paraglomus</taxon>
    </lineage>
</organism>